<feature type="signal peptide" evidence="4">
    <location>
        <begin position="1"/>
        <end position="15"/>
    </location>
</feature>
<reference evidence="6" key="1">
    <citation type="submission" date="2021-05" db="EMBL/GenBank/DDBJ databases">
        <title>The genome of the haptophyte Pavlova lutheri (Diacronema luteri, Pavlovales) - a model for lipid biosynthesis in eukaryotic algae.</title>
        <authorList>
            <person name="Hulatt C.J."/>
            <person name="Posewitz M.C."/>
        </authorList>
    </citation>
    <scope>NUCLEOTIDE SEQUENCE</scope>
    <source>
        <strain evidence="6">NIVA-4/92</strain>
    </source>
</reference>
<gene>
    <name evidence="6" type="ORF">KFE25_009512</name>
</gene>
<keyword evidence="2" id="KW-1015">Disulfide bond</keyword>
<organism evidence="6 7">
    <name type="scientific">Diacronema lutheri</name>
    <name type="common">Unicellular marine alga</name>
    <name type="synonym">Monochrysis lutheri</name>
    <dbReference type="NCBI Taxonomy" id="2081491"/>
    <lineage>
        <taxon>Eukaryota</taxon>
        <taxon>Haptista</taxon>
        <taxon>Haptophyta</taxon>
        <taxon>Pavlovophyceae</taxon>
        <taxon>Pavlovales</taxon>
        <taxon>Pavlovaceae</taxon>
        <taxon>Diacronema</taxon>
    </lineage>
</organism>
<dbReference type="OrthoDB" id="5954868at2759"/>
<evidence type="ECO:0000313" key="7">
    <source>
        <dbReference type="Proteomes" id="UP000751190"/>
    </source>
</evidence>
<evidence type="ECO:0000256" key="3">
    <source>
        <dbReference type="SAM" id="MobiDB-lite"/>
    </source>
</evidence>
<comment type="caution">
    <text evidence="6">The sequence shown here is derived from an EMBL/GenBank/DDBJ whole genome shotgun (WGS) entry which is preliminary data.</text>
</comment>
<feature type="region of interest" description="Disordered" evidence="3">
    <location>
        <begin position="445"/>
        <end position="494"/>
    </location>
</feature>
<dbReference type="InterPro" id="IPR015338">
    <property type="entry name" value="GT64_dom"/>
</dbReference>
<sequence length="1015" mass="113389">MRLGVLLALTWPAWARCLESRLRADLVPDDEIWLVVAESGATASLLLEQLQQCVPFHSADGQAYEREKVRCVVAAFNLTDASAPTRNSSCAASLGEPGTVGAAPPLGLACAPSAFAVFNLGAAPAQAELGGAVEPAAAALGSVRDLIKPNLVLATVSAAGLGPVLKRAILAAFSYAQNGGARERAPIIWPLEQLGALTWVRMLPAIALTRWHVPHLTVVAITWRRPESLARLLASLGRALYFGDDVSLRFEVDGGHDAATAAIARREVASWPYGRASHRLREHNVGLATAVLESYDPRDDTHSEYAVLLEDDIEVSRAFYGWLKYALLTFRHGRQTARDPRLLGVSLYTPRLEELTRPRRRLSHYGTLRGRAFAQQLPCSWGALYFPEHWRRFRAYQSVRTSDSFDSSQLLKRRPSFSDPAVRWRYWIKLQQRFARLAHAAPAAQRNASASAPGGKVDADNDGGSRTRTPPDRPAAPRRLGAEPAPAERTLADRPPSLFRPKLNVLSERIIIPKTVVHTWRASWKKFMIEMMFLRGEFMLYPNFPGERSFSTNHLEKGVHIGAEAAGKRSSAAVVEHRKEDYTVPLHDDVFADASKGWVPLPERASMLPHLNLTANVTTTQLVDSRAASLLNLPKHRALQGFMHHADQSERNTFTVILNTFMRDACLWKCVLAWLACPAAAQIRIVWSEVAREPPLWLRKMEAANPKRLVVDEYTLNRLSNRLRPAPQAPTIGVFIADDDLYFGCVVLREAHERWLNAERKGVRPMVGFAPRFLRRDGKYDPHTAYDREMQRNVIFPTKGAFIHRDDLELFWHARFARAVEAVDRHTTAEDITFALAHSVARALPPIVLALHRKQVTELCCTRDAAGVSRSRLYDDVRTCAIAKNFSLHSRTREYRPQIFRFAIQAAGGQQALDRVTNTEHELVQSTIALLKADLATIMPYETNLGRGRAAVKPMRWCLQLLARPKPHDAEPPAAADVHGRQLVLHHAHLSDNASPMARCLVRWYHPPYLLLVRI</sequence>
<dbReference type="Proteomes" id="UP000751190">
    <property type="component" value="Unassembled WGS sequence"/>
</dbReference>
<feature type="chain" id="PRO_5035273153" description="Glycosyl transferase 64 domain-containing protein" evidence="4">
    <location>
        <begin position="16"/>
        <end position="1015"/>
    </location>
</feature>
<dbReference type="Gene3D" id="3.90.550.10">
    <property type="entry name" value="Spore Coat Polysaccharide Biosynthesis Protein SpsA, Chain A"/>
    <property type="match status" value="2"/>
</dbReference>
<dbReference type="PANTHER" id="PTHR33604:SF3">
    <property type="entry name" value="OSJNBA0004B13.7 PROTEIN"/>
    <property type="match status" value="1"/>
</dbReference>
<evidence type="ECO:0000256" key="1">
    <source>
        <dbReference type="ARBA" id="ARBA00022679"/>
    </source>
</evidence>
<dbReference type="InterPro" id="IPR029044">
    <property type="entry name" value="Nucleotide-diphossugar_trans"/>
</dbReference>
<name>A0A8J5XXZ2_DIALT</name>
<evidence type="ECO:0000256" key="4">
    <source>
        <dbReference type="SAM" id="SignalP"/>
    </source>
</evidence>
<keyword evidence="7" id="KW-1185">Reference proteome</keyword>
<protein>
    <recommendedName>
        <fullName evidence="5">Glycosyl transferase 64 domain-containing protein</fullName>
    </recommendedName>
</protein>
<feature type="compositionally biased region" description="Basic and acidic residues" evidence="3">
    <location>
        <begin position="457"/>
        <end position="471"/>
    </location>
</feature>
<keyword evidence="4" id="KW-0732">Signal</keyword>
<dbReference type="Pfam" id="PF09258">
    <property type="entry name" value="Glyco_transf_64"/>
    <property type="match status" value="1"/>
</dbReference>
<evidence type="ECO:0000313" key="6">
    <source>
        <dbReference type="EMBL" id="KAG8471091.1"/>
    </source>
</evidence>
<accession>A0A8J5XXZ2</accession>
<dbReference type="EMBL" id="JAGTXO010000001">
    <property type="protein sequence ID" value="KAG8471091.1"/>
    <property type="molecule type" value="Genomic_DNA"/>
</dbReference>
<evidence type="ECO:0000259" key="5">
    <source>
        <dbReference type="Pfam" id="PF09258"/>
    </source>
</evidence>
<keyword evidence="1" id="KW-0808">Transferase</keyword>
<dbReference type="GO" id="GO:0016757">
    <property type="term" value="F:glycosyltransferase activity"/>
    <property type="evidence" value="ECO:0007669"/>
    <property type="project" value="InterPro"/>
</dbReference>
<feature type="domain" description="Glycosyl transferase 64" evidence="5">
    <location>
        <begin position="654"/>
        <end position="872"/>
    </location>
</feature>
<evidence type="ECO:0000256" key="2">
    <source>
        <dbReference type="ARBA" id="ARBA00023157"/>
    </source>
</evidence>
<proteinExistence type="predicted"/>
<dbReference type="SUPFAM" id="SSF53448">
    <property type="entry name" value="Nucleotide-diphospho-sugar transferases"/>
    <property type="match status" value="1"/>
</dbReference>
<dbReference type="GO" id="GO:0016020">
    <property type="term" value="C:membrane"/>
    <property type="evidence" value="ECO:0007669"/>
    <property type="project" value="InterPro"/>
</dbReference>
<dbReference type="AlphaFoldDB" id="A0A8J5XXZ2"/>
<dbReference type="PANTHER" id="PTHR33604">
    <property type="entry name" value="OSJNBA0004B13.7 PROTEIN"/>
    <property type="match status" value="1"/>
</dbReference>